<feature type="non-terminal residue" evidence="1">
    <location>
        <position position="208"/>
    </location>
</feature>
<dbReference type="InterPro" id="IPR058240">
    <property type="entry name" value="rSAM_sf"/>
</dbReference>
<evidence type="ECO:0000313" key="1">
    <source>
        <dbReference type="EMBL" id="SVD52107.1"/>
    </source>
</evidence>
<dbReference type="InterPro" id="IPR013785">
    <property type="entry name" value="Aldolase_TIM"/>
</dbReference>
<dbReference type="AlphaFoldDB" id="A0A382W005"/>
<gene>
    <name evidence="1" type="ORF">METZ01_LOCUS404961</name>
</gene>
<organism evidence="1">
    <name type="scientific">marine metagenome</name>
    <dbReference type="NCBI Taxonomy" id="408172"/>
    <lineage>
        <taxon>unclassified sequences</taxon>
        <taxon>metagenomes</taxon>
        <taxon>ecological metagenomes</taxon>
    </lineage>
</organism>
<name>A0A382W005_9ZZZZ</name>
<protein>
    <recommendedName>
        <fullName evidence="2">Radical SAM core domain-containing protein</fullName>
    </recommendedName>
</protein>
<sequence>MKIDFSITSYCNAACPSCKRYPNFNNLTIDSPTELNPKLRQIHVDFNDFKSIIERNIHNFKDKRATYEGELGDSLVHPDIESFIDYGCSVFRSLTLVTNGGVRNSSFYKKIGDKYKNLEMVFSIDGMGDDTNQIYRKRVRTERALLNMTTYATTLYGKGHVYWQFLLFNHNYFEVPDALLLSKTYKIKIYLKFNQRPKFIINEKRKKI</sequence>
<evidence type="ECO:0008006" key="2">
    <source>
        <dbReference type="Google" id="ProtNLM"/>
    </source>
</evidence>
<proteinExistence type="predicted"/>
<reference evidence="1" key="1">
    <citation type="submission" date="2018-05" db="EMBL/GenBank/DDBJ databases">
        <authorList>
            <person name="Lanie J.A."/>
            <person name="Ng W.-L."/>
            <person name="Kazmierczak K.M."/>
            <person name="Andrzejewski T.M."/>
            <person name="Davidsen T.M."/>
            <person name="Wayne K.J."/>
            <person name="Tettelin H."/>
            <person name="Glass J.I."/>
            <person name="Rusch D."/>
            <person name="Podicherti R."/>
            <person name="Tsui H.-C.T."/>
            <person name="Winkler M.E."/>
        </authorList>
    </citation>
    <scope>NUCLEOTIDE SEQUENCE</scope>
</reference>
<dbReference type="Gene3D" id="3.20.20.70">
    <property type="entry name" value="Aldolase class I"/>
    <property type="match status" value="1"/>
</dbReference>
<accession>A0A382W005</accession>
<dbReference type="EMBL" id="UINC01155956">
    <property type="protein sequence ID" value="SVD52107.1"/>
    <property type="molecule type" value="Genomic_DNA"/>
</dbReference>
<dbReference type="SUPFAM" id="SSF102114">
    <property type="entry name" value="Radical SAM enzymes"/>
    <property type="match status" value="1"/>
</dbReference>